<dbReference type="PRINTS" id="PR00413">
    <property type="entry name" value="HADHALOGNASE"/>
</dbReference>
<sequence length="204" mass="24398">MNQPIKAIIWDLGNVFVDWNPNHLFEQLIEDKIKRQYFFENICTMDWNENQDAGYPIQKATEELVAKHPEWKEYIEAYYGRWEEMLGGPINGTVEIFKQLKEKDHLKHYALTNWSHELFPTALRLYDFMHWFDGRVVSGEERMRKPQPEFYKLLLDRYGLQPSDVVFIDDNLRNIKAAEAMGVKSIRFESPEQLRSRLQELNLL</sequence>
<dbReference type="PANTHER" id="PTHR43611:SF3">
    <property type="entry name" value="FLAVIN MONONUCLEOTIDE HYDROLASE 1, CHLOROPLATIC"/>
    <property type="match status" value="1"/>
</dbReference>
<dbReference type="PANTHER" id="PTHR43611">
    <property type="entry name" value="ALPHA-D-GLUCOSE 1-PHOSPHATE PHOSPHATASE"/>
    <property type="match status" value="1"/>
</dbReference>
<dbReference type="CDD" id="cd02603">
    <property type="entry name" value="HAD_sEH-N_like"/>
    <property type="match status" value="1"/>
</dbReference>
<dbReference type="SFLD" id="SFLDG01129">
    <property type="entry name" value="C1.5:_HAD__Beta-PGM__Phosphata"/>
    <property type="match status" value="1"/>
</dbReference>
<accession>A0A172TW78</accession>
<reference evidence="2" key="1">
    <citation type="submission" date="2015-01" db="EMBL/GenBank/DDBJ databases">
        <title>Flavisolibacter sp./LCS9/ whole genome sequencing.</title>
        <authorList>
            <person name="Kim M.K."/>
            <person name="Srinivasan S."/>
            <person name="Lee J.-J."/>
        </authorList>
    </citation>
    <scope>NUCLEOTIDE SEQUENCE [LARGE SCALE GENOMIC DNA]</scope>
    <source>
        <strain evidence="2">LCS9</strain>
    </source>
</reference>
<dbReference type="Pfam" id="PF00702">
    <property type="entry name" value="Hydrolase"/>
    <property type="match status" value="1"/>
</dbReference>
<dbReference type="OrthoDB" id="9797415at2"/>
<evidence type="ECO:0000313" key="2">
    <source>
        <dbReference type="Proteomes" id="UP000077177"/>
    </source>
</evidence>
<dbReference type="Gene3D" id="1.10.150.240">
    <property type="entry name" value="Putative phosphatase, domain 2"/>
    <property type="match status" value="1"/>
</dbReference>
<dbReference type="SFLD" id="SFLDS00003">
    <property type="entry name" value="Haloacid_Dehalogenase"/>
    <property type="match status" value="1"/>
</dbReference>
<dbReference type="NCBIfam" id="TIGR01509">
    <property type="entry name" value="HAD-SF-IA-v3"/>
    <property type="match status" value="1"/>
</dbReference>
<gene>
    <name evidence="1" type="ORF">SY85_13260</name>
</gene>
<keyword evidence="1" id="KW-0378">Hydrolase</keyword>
<dbReference type="InterPro" id="IPR023214">
    <property type="entry name" value="HAD_sf"/>
</dbReference>
<dbReference type="KEGG" id="fla:SY85_13260"/>
<dbReference type="RefSeq" id="WP_066405250.1">
    <property type="nucleotide sequence ID" value="NZ_CP011390.1"/>
</dbReference>
<organism evidence="1 2">
    <name type="scientific">Flavisolibacter tropicus</name>
    <dbReference type="NCBI Taxonomy" id="1492898"/>
    <lineage>
        <taxon>Bacteria</taxon>
        <taxon>Pseudomonadati</taxon>
        <taxon>Bacteroidota</taxon>
        <taxon>Chitinophagia</taxon>
        <taxon>Chitinophagales</taxon>
        <taxon>Chitinophagaceae</taxon>
        <taxon>Flavisolibacter</taxon>
    </lineage>
</organism>
<evidence type="ECO:0000313" key="1">
    <source>
        <dbReference type="EMBL" id="ANE51335.1"/>
    </source>
</evidence>
<reference evidence="1 2" key="2">
    <citation type="journal article" date="2016" name="Int. J. Syst. Evol. Microbiol.">
        <title>Flavisolibacter tropicus sp. nov., isolated from tropical soil.</title>
        <authorList>
            <person name="Lee J.J."/>
            <person name="Kang M.S."/>
            <person name="Kim G.S."/>
            <person name="Lee C.S."/>
            <person name="Lim S."/>
            <person name="Lee J."/>
            <person name="Roh S.H."/>
            <person name="Kang H."/>
            <person name="Ha J.M."/>
            <person name="Bae S."/>
            <person name="Jung H.Y."/>
            <person name="Kim M.K."/>
        </authorList>
    </citation>
    <scope>NUCLEOTIDE SEQUENCE [LARGE SCALE GENOMIC DNA]</scope>
    <source>
        <strain evidence="1 2">LCS9</strain>
    </source>
</reference>
<protein>
    <submittedName>
        <fullName evidence="1">HAD family hydrolase</fullName>
    </submittedName>
</protein>
<dbReference type="EMBL" id="CP011390">
    <property type="protein sequence ID" value="ANE51335.1"/>
    <property type="molecule type" value="Genomic_DNA"/>
</dbReference>
<proteinExistence type="predicted"/>
<dbReference type="SUPFAM" id="SSF56784">
    <property type="entry name" value="HAD-like"/>
    <property type="match status" value="1"/>
</dbReference>
<name>A0A172TW78_9BACT</name>
<dbReference type="GO" id="GO:0016787">
    <property type="term" value="F:hydrolase activity"/>
    <property type="evidence" value="ECO:0007669"/>
    <property type="project" value="UniProtKB-KW"/>
</dbReference>
<dbReference type="Gene3D" id="3.40.50.1000">
    <property type="entry name" value="HAD superfamily/HAD-like"/>
    <property type="match status" value="1"/>
</dbReference>
<dbReference type="AlphaFoldDB" id="A0A172TW78"/>
<dbReference type="STRING" id="1492898.SY85_13260"/>
<dbReference type="InterPro" id="IPR036412">
    <property type="entry name" value="HAD-like_sf"/>
</dbReference>
<dbReference type="Proteomes" id="UP000077177">
    <property type="component" value="Chromosome"/>
</dbReference>
<keyword evidence="2" id="KW-1185">Reference proteome</keyword>
<dbReference type="InterPro" id="IPR023198">
    <property type="entry name" value="PGP-like_dom2"/>
</dbReference>
<dbReference type="InterPro" id="IPR006439">
    <property type="entry name" value="HAD-SF_hydro_IA"/>
</dbReference>